<dbReference type="GO" id="GO:0030246">
    <property type="term" value="F:carbohydrate binding"/>
    <property type="evidence" value="ECO:0007669"/>
    <property type="project" value="InterPro"/>
</dbReference>
<dbReference type="Pfam" id="PF07971">
    <property type="entry name" value="Glyco_hydro_92"/>
    <property type="match status" value="1"/>
</dbReference>
<dbReference type="PANTHER" id="PTHR12143:SF43">
    <property type="entry name" value="PUTATIVE-RELATED"/>
    <property type="match status" value="1"/>
</dbReference>
<dbReference type="Gene3D" id="2.70.98.10">
    <property type="match status" value="1"/>
</dbReference>
<dbReference type="GO" id="GO:0006516">
    <property type="term" value="P:glycoprotein catabolic process"/>
    <property type="evidence" value="ECO:0007669"/>
    <property type="project" value="TreeGrafter"/>
</dbReference>
<reference evidence="3 4" key="1">
    <citation type="submission" date="2019-03" db="EMBL/GenBank/DDBJ databases">
        <title>Genomic Encyclopedia of Type Strains, Phase IV (KMG-IV): sequencing the most valuable type-strain genomes for metagenomic binning, comparative biology and taxonomic classification.</title>
        <authorList>
            <person name="Goeker M."/>
        </authorList>
    </citation>
    <scope>NUCLEOTIDE SEQUENCE [LARGE SCALE GENOMIC DNA]</scope>
    <source>
        <strain evidence="3 4">DSM 28697</strain>
    </source>
</reference>
<dbReference type="Proteomes" id="UP000295632">
    <property type="component" value="Unassembled WGS sequence"/>
</dbReference>
<evidence type="ECO:0000313" key="3">
    <source>
        <dbReference type="EMBL" id="TDQ37183.1"/>
    </source>
</evidence>
<dbReference type="GO" id="GO:0000224">
    <property type="term" value="F:peptide-N4-(N-acetyl-beta-glucosaminyl)asparagine amidase activity"/>
    <property type="evidence" value="ECO:0007669"/>
    <property type="project" value="TreeGrafter"/>
</dbReference>
<dbReference type="EMBL" id="SNYJ01000014">
    <property type="protein sequence ID" value="TDQ37183.1"/>
    <property type="molecule type" value="Genomic_DNA"/>
</dbReference>
<dbReference type="InterPro" id="IPR050883">
    <property type="entry name" value="PNGase"/>
</dbReference>
<gene>
    <name evidence="3" type="ORF">EV213_11462</name>
</gene>
<evidence type="ECO:0000259" key="1">
    <source>
        <dbReference type="Pfam" id="PF07971"/>
    </source>
</evidence>
<dbReference type="Gene3D" id="3.30.2080.10">
    <property type="entry name" value="GH92 mannosidase domain"/>
    <property type="match status" value="1"/>
</dbReference>
<dbReference type="AlphaFoldDB" id="A0A4R6TXT4"/>
<dbReference type="PANTHER" id="PTHR12143">
    <property type="entry name" value="PEPTIDE N-GLYCANASE PNGASE -RELATED"/>
    <property type="match status" value="1"/>
</dbReference>
<dbReference type="InterPro" id="IPR005887">
    <property type="entry name" value="GH92_a_mannosidase_put"/>
</dbReference>
<comment type="caution">
    <text evidence="3">The sequence shown here is derived from an EMBL/GenBank/DDBJ whole genome shotgun (WGS) entry which is preliminary data.</text>
</comment>
<accession>A0A4R6TXT4</accession>
<dbReference type="GO" id="GO:0005975">
    <property type="term" value="P:carbohydrate metabolic process"/>
    <property type="evidence" value="ECO:0007669"/>
    <property type="project" value="InterPro"/>
</dbReference>
<feature type="domain" description="Glycosyl hydrolase family 92 N-terminal" evidence="2">
    <location>
        <begin position="198"/>
        <end position="422"/>
    </location>
</feature>
<dbReference type="InterPro" id="IPR012939">
    <property type="entry name" value="Glyco_hydro_92"/>
</dbReference>
<evidence type="ECO:0000259" key="2">
    <source>
        <dbReference type="Pfam" id="PF17678"/>
    </source>
</evidence>
<name>A0A4R6TXT4_9BACI</name>
<dbReference type="InterPro" id="IPR008979">
    <property type="entry name" value="Galactose-bd-like_sf"/>
</dbReference>
<dbReference type="Gene3D" id="2.60.120.260">
    <property type="entry name" value="Galactose-binding domain-like"/>
    <property type="match status" value="1"/>
</dbReference>
<protein>
    <submittedName>
        <fullName evidence="3">Putative alpha-1,2-mannosidase</fullName>
    </submittedName>
</protein>
<dbReference type="Pfam" id="PF17678">
    <property type="entry name" value="Glyco_hydro_92N"/>
    <property type="match status" value="1"/>
</dbReference>
<dbReference type="SUPFAM" id="SSF49785">
    <property type="entry name" value="Galactose-binding domain-like"/>
    <property type="match status" value="1"/>
</dbReference>
<dbReference type="Gene3D" id="1.20.1610.10">
    <property type="entry name" value="alpha-1,2-mannosidases domains"/>
    <property type="match status" value="1"/>
</dbReference>
<sequence>MVYLMKTIDRDFFTSFEQYDPLPVVSEEARVGPGPSYSYTGKVNAGWTGLHALEFTVNTGGGHGDIRLFDVSIPVTASTQLSYMLHPQMAEDGELNYAATFVAIDLLFSDGSRLSELHAVDQHGVLLTAAQQGASNTLYPNQWNYKQVAVGEVANGKTISTIVLSHASNQDGLLSGWLDDLFIQAEPPQKTYSSPAEYVNILRGSNSNGTFSRGNNFPAVAVPHGFNFWTPVTDAGSTSWLYSYQQRNNAHNRPELQAFSLSHETSPWMGDRQTFQFMPALASEGVPMANRTARALSFSHDNEVALPHYYQVAFDNGIEVEMTPTSYAAMVRFHFPDGHGDVLFDNVTNEGGLTLLADEQAIEAYTDVKSGLSAGATRMFIYATFDKPVVKSDRLTGEDRDSVTGYVRFEHAHTVTMRISTSLLSIEQAKKNMALDLEKGVTFNEIRQRGEALWNEKLDLIHVPKATEQELVTLYSNLYRLFLYPNVTFENTGTKEVPVYTYASPFSPQSTPSTARETGAEVKAGKPYVNNGFWDTYRTTWPMYNLLTPSQAGAMMDGFVQQYKDNGWIARWSSPGYANLMVGTSSDVAFADAYLKGINDFDLQAFYASALKNASVVSEDQSVGRKGLDTAIFKGYTTNDTHEGFSWAVDGYINDFAIGMLASELVDLEESDEDYKADAVYYLNRAQHYVHLYDKASGFYRGRSTNGDFPESFDPRSWGGDFTETNAWNMAFHVPHDGQGLANLYGGRKALAKKLDEFFEEPETAKFPGHYGGVIHEMTEARDVRMGMYGHSNQPSHHIVYMYLYAGQPWKTQEKVREVLSRLYLGSEIGQGYPGDEDNGEMSAWQLFSAAGLYPLQMGRPDYAIGAPYFEEMNIQLESGETLVIKAPGVSNENCYIQGVKLNGQPYERTVVPHKLLAAGATIEFDMGPEPSLWGTAVEALPTSQTDSSNDGLAYVPTPLYDVTDDAQRFELVCDGGADAQALTDDTSTTVSTFNGTTATLEWTFRNEQPTVEMYTITTGPREEEDPKSWIVEGSSDGENWDVIEERNNVTFAWRRFTKPFLLPQAATYSHYRLRVTENNGGEQTSMAQVEWLGQY</sequence>
<proteinExistence type="predicted"/>
<dbReference type="InterPro" id="IPR008928">
    <property type="entry name" value="6-hairpin_glycosidase_sf"/>
</dbReference>
<keyword evidence="4" id="KW-1185">Reference proteome</keyword>
<evidence type="ECO:0000313" key="4">
    <source>
        <dbReference type="Proteomes" id="UP000295632"/>
    </source>
</evidence>
<feature type="domain" description="Glycosyl hydrolase family 92" evidence="1">
    <location>
        <begin position="428"/>
        <end position="929"/>
    </location>
</feature>
<dbReference type="Gene3D" id="1.20.1050.60">
    <property type="entry name" value="alpha-1,2-mannosidase"/>
    <property type="match status" value="1"/>
</dbReference>
<dbReference type="InterPro" id="IPR014718">
    <property type="entry name" value="GH-type_carb-bd"/>
</dbReference>
<dbReference type="FunFam" id="3.30.2080.10:FF:000001">
    <property type="entry name" value="Alpha-1,2-mannosidase subfamily"/>
    <property type="match status" value="1"/>
</dbReference>
<dbReference type="FunFam" id="1.20.1050.60:FF:000001">
    <property type="entry name" value="Putative alpha-1,2-mannosidase"/>
    <property type="match status" value="1"/>
</dbReference>
<dbReference type="GO" id="GO:0005829">
    <property type="term" value="C:cytosol"/>
    <property type="evidence" value="ECO:0007669"/>
    <property type="project" value="TreeGrafter"/>
</dbReference>
<dbReference type="NCBIfam" id="TIGR01180">
    <property type="entry name" value="aman2_put"/>
    <property type="match status" value="1"/>
</dbReference>
<organism evidence="3 4">
    <name type="scientific">Aureibacillus halotolerans</name>
    <dbReference type="NCBI Taxonomy" id="1508390"/>
    <lineage>
        <taxon>Bacteria</taxon>
        <taxon>Bacillati</taxon>
        <taxon>Bacillota</taxon>
        <taxon>Bacilli</taxon>
        <taxon>Bacillales</taxon>
        <taxon>Bacillaceae</taxon>
        <taxon>Aureibacillus</taxon>
    </lineage>
</organism>
<dbReference type="SUPFAM" id="SSF48208">
    <property type="entry name" value="Six-hairpin glycosidases"/>
    <property type="match status" value="1"/>
</dbReference>
<dbReference type="InterPro" id="IPR041371">
    <property type="entry name" value="GH92_N"/>
</dbReference>